<evidence type="ECO:0000313" key="10">
    <source>
        <dbReference type="EMBL" id="KGO87034.1"/>
    </source>
</evidence>
<evidence type="ECO:0000256" key="7">
    <source>
        <dbReference type="SAM" id="Coils"/>
    </source>
</evidence>
<feature type="coiled-coil region" evidence="7">
    <location>
        <begin position="371"/>
        <end position="422"/>
    </location>
</feature>
<feature type="signal peptide" evidence="9">
    <location>
        <begin position="1"/>
        <end position="23"/>
    </location>
</feature>
<evidence type="ECO:0000256" key="5">
    <source>
        <dbReference type="ARBA" id="ARBA00038253"/>
    </source>
</evidence>
<keyword evidence="8" id="KW-1133">Transmembrane helix</keyword>
<evidence type="ECO:0000256" key="9">
    <source>
        <dbReference type="SAM" id="SignalP"/>
    </source>
</evidence>
<keyword evidence="8" id="KW-0812">Transmembrane</keyword>
<dbReference type="SUPFAM" id="SSF46894">
    <property type="entry name" value="C-terminal effector domain of the bipartite response regulators"/>
    <property type="match status" value="1"/>
</dbReference>
<dbReference type="Proteomes" id="UP000030152">
    <property type="component" value="Unassembled WGS sequence"/>
</dbReference>
<sequence length="551" mass="63422">MCSNLFKKIIICLSLITGMLTYAQVPVKYCDSLIKEGIKQNEKKDYLKALELLTEAQAIAKKNGWGNQLYGATINIGNCYGQMMDYGETLKYYLEAYNIAVKYKFKTHEVAAINNIAIFYTREGEFKKAHDYFKRAYNISKEEKDSANIGIYTLNLGMVMGEMKNFKQAYTYFNEALLYTQKNPQIEMAAKSGIAEIEMDMGHTQKSKAIALSLLSQISDKYGSEAAISLQLNVAKAFLQENNFDKAKEYALQALNNSTDLNRKRTIYAVLSEIYEKNNLLSPALQYRDSVYAVQQKLNDIKNGRTYESNRVKFEVQDYKNQIAINNATIAKDRKIFYAITACITSLLLLIIFIYRTLSMRHKQKKLIAENNQQEMALQLVRQESDALLQEKNFREKQDEILMEKELLKNEIEHKNRKLSSQALYTSGKYQMIEDVIGLLSDQPELAQVPAVKKHIRFLRNSLNNDNEWAGFLTHFEEVNHGFLTRLKTAHPDLTANDIRFICYVYMNLNAKEIAGMLNISLDACRKRKERISQKMGLKDSSALYSHLYDI</sequence>
<feature type="repeat" description="TPR" evidence="6">
    <location>
        <begin position="110"/>
        <end position="143"/>
    </location>
</feature>
<dbReference type="InterPro" id="IPR051476">
    <property type="entry name" value="Bac_ResReg_Asp_Phosphatase"/>
</dbReference>
<dbReference type="AlphaFoldDB" id="A0A0A2M425"/>
<evidence type="ECO:0000256" key="6">
    <source>
        <dbReference type="PROSITE-ProRule" id="PRU00339"/>
    </source>
</evidence>
<keyword evidence="8" id="KW-0472">Membrane</keyword>
<keyword evidence="3" id="KW-0677">Repeat</keyword>
<dbReference type="GO" id="GO:0006355">
    <property type="term" value="P:regulation of DNA-templated transcription"/>
    <property type="evidence" value="ECO:0007669"/>
    <property type="project" value="InterPro"/>
</dbReference>
<evidence type="ECO:0008006" key="12">
    <source>
        <dbReference type="Google" id="ProtNLM"/>
    </source>
</evidence>
<name>A0A0A2M425_9FLAO</name>
<proteinExistence type="inferred from homology"/>
<keyword evidence="4 6" id="KW-0802">TPR repeat</keyword>
<dbReference type="STRING" id="1121895.GCA_000378485_01810"/>
<gene>
    <name evidence="10" type="ORF">Q765_07415</name>
</gene>
<dbReference type="InterPro" id="IPR019734">
    <property type="entry name" value="TPR_rpt"/>
</dbReference>
<dbReference type="InterPro" id="IPR011990">
    <property type="entry name" value="TPR-like_helical_dom_sf"/>
</dbReference>
<dbReference type="EMBL" id="JRLX01000006">
    <property type="protein sequence ID" value="KGO87034.1"/>
    <property type="molecule type" value="Genomic_DNA"/>
</dbReference>
<dbReference type="OrthoDB" id="1090267at2"/>
<evidence type="ECO:0000256" key="3">
    <source>
        <dbReference type="ARBA" id="ARBA00022737"/>
    </source>
</evidence>
<feature type="transmembrane region" description="Helical" evidence="8">
    <location>
        <begin position="336"/>
        <end position="358"/>
    </location>
</feature>
<feature type="chain" id="PRO_5001991829" description="Tetratricopeptide repeat protein" evidence="9">
    <location>
        <begin position="24"/>
        <end position="551"/>
    </location>
</feature>
<reference evidence="10 11" key="1">
    <citation type="submission" date="2013-09" db="EMBL/GenBank/DDBJ databases">
        <authorList>
            <person name="Zeng Z."/>
            <person name="Chen C."/>
        </authorList>
    </citation>
    <scope>NUCLEOTIDE SEQUENCE [LARGE SCALE GENOMIC DNA]</scope>
    <source>
        <strain evidence="10 11">WB 3.3-2</strain>
    </source>
</reference>
<dbReference type="InterPro" id="IPR036388">
    <property type="entry name" value="WH-like_DNA-bd_sf"/>
</dbReference>
<keyword evidence="11" id="KW-1185">Reference proteome</keyword>
<keyword evidence="7" id="KW-0175">Coiled coil</keyword>
<evidence type="ECO:0000313" key="11">
    <source>
        <dbReference type="Proteomes" id="UP000030152"/>
    </source>
</evidence>
<dbReference type="Pfam" id="PF13424">
    <property type="entry name" value="TPR_12"/>
    <property type="match status" value="1"/>
</dbReference>
<dbReference type="eggNOG" id="COG0457">
    <property type="taxonomic scope" value="Bacteria"/>
</dbReference>
<accession>A0A0A2M425</accession>
<evidence type="ECO:0000256" key="2">
    <source>
        <dbReference type="ARBA" id="ARBA00022490"/>
    </source>
</evidence>
<dbReference type="GO" id="GO:0003677">
    <property type="term" value="F:DNA binding"/>
    <property type="evidence" value="ECO:0007669"/>
    <property type="project" value="InterPro"/>
</dbReference>
<dbReference type="SMART" id="SM00028">
    <property type="entry name" value="TPR"/>
    <property type="match status" value="5"/>
</dbReference>
<comment type="similarity">
    <text evidence="5">Belongs to the Rap family.</text>
</comment>
<dbReference type="PANTHER" id="PTHR46630">
    <property type="entry name" value="TETRATRICOPEPTIDE REPEAT PROTEIN 29"/>
    <property type="match status" value="1"/>
</dbReference>
<dbReference type="Gene3D" id="1.10.10.10">
    <property type="entry name" value="Winged helix-like DNA-binding domain superfamily/Winged helix DNA-binding domain"/>
    <property type="match status" value="1"/>
</dbReference>
<dbReference type="PROSITE" id="PS50005">
    <property type="entry name" value="TPR"/>
    <property type="match status" value="1"/>
</dbReference>
<dbReference type="PANTHER" id="PTHR46630:SF1">
    <property type="entry name" value="TETRATRICOPEPTIDE REPEAT PROTEIN 29"/>
    <property type="match status" value="1"/>
</dbReference>
<dbReference type="Gene3D" id="1.25.40.10">
    <property type="entry name" value="Tetratricopeptide repeat domain"/>
    <property type="match status" value="2"/>
</dbReference>
<evidence type="ECO:0000256" key="4">
    <source>
        <dbReference type="ARBA" id="ARBA00022803"/>
    </source>
</evidence>
<keyword evidence="9" id="KW-0732">Signal</keyword>
<evidence type="ECO:0000256" key="8">
    <source>
        <dbReference type="SAM" id="Phobius"/>
    </source>
</evidence>
<organism evidence="10 11">
    <name type="scientific">Flavobacterium rivuli WB 3.3-2 = DSM 21788</name>
    <dbReference type="NCBI Taxonomy" id="1121895"/>
    <lineage>
        <taxon>Bacteria</taxon>
        <taxon>Pseudomonadati</taxon>
        <taxon>Bacteroidota</taxon>
        <taxon>Flavobacteriia</taxon>
        <taxon>Flavobacteriales</taxon>
        <taxon>Flavobacteriaceae</taxon>
        <taxon>Flavobacterium</taxon>
    </lineage>
</organism>
<comment type="subcellular location">
    <subcellularLocation>
        <location evidence="1">Cytoplasm</location>
    </subcellularLocation>
</comment>
<comment type="caution">
    <text evidence="10">The sequence shown here is derived from an EMBL/GenBank/DDBJ whole genome shotgun (WGS) entry which is preliminary data.</text>
</comment>
<dbReference type="InterPro" id="IPR016032">
    <property type="entry name" value="Sig_transdc_resp-reg_C-effctor"/>
</dbReference>
<dbReference type="SUPFAM" id="SSF48452">
    <property type="entry name" value="TPR-like"/>
    <property type="match status" value="2"/>
</dbReference>
<evidence type="ECO:0000256" key="1">
    <source>
        <dbReference type="ARBA" id="ARBA00004496"/>
    </source>
</evidence>
<dbReference type="GO" id="GO:0005737">
    <property type="term" value="C:cytoplasm"/>
    <property type="evidence" value="ECO:0007669"/>
    <property type="project" value="UniProtKB-SubCell"/>
</dbReference>
<keyword evidence="2" id="KW-0963">Cytoplasm</keyword>
<protein>
    <recommendedName>
        <fullName evidence="12">Tetratricopeptide repeat protein</fullName>
    </recommendedName>
</protein>